<comment type="subcellular location">
    <subcellularLocation>
        <location evidence="1">Nucleus</location>
    </subcellularLocation>
</comment>
<dbReference type="PROSITE" id="PS50066">
    <property type="entry name" value="MADS_BOX_2"/>
    <property type="match status" value="1"/>
</dbReference>
<dbReference type="SUPFAM" id="SSF55455">
    <property type="entry name" value="SRF-like"/>
    <property type="match status" value="1"/>
</dbReference>
<keyword evidence="4" id="KW-0804">Transcription</keyword>
<dbReference type="EMBL" id="LK032287">
    <property type="protein sequence ID" value="CDY32107.1"/>
    <property type="molecule type" value="Genomic_DNA"/>
</dbReference>
<dbReference type="GO" id="GO:0046983">
    <property type="term" value="F:protein dimerization activity"/>
    <property type="evidence" value="ECO:0007669"/>
    <property type="project" value="InterPro"/>
</dbReference>
<dbReference type="GO" id="GO:0000981">
    <property type="term" value="F:DNA-binding transcription factor activity, RNA polymerase II-specific"/>
    <property type="evidence" value="ECO:0000318"/>
    <property type="project" value="GO_Central"/>
</dbReference>
<dbReference type="GO" id="GO:0005634">
    <property type="term" value="C:nucleus"/>
    <property type="evidence" value="ECO:0007669"/>
    <property type="project" value="UniProtKB-SubCell"/>
</dbReference>
<dbReference type="PaxDb" id="3708-A0A078H3Q1"/>
<evidence type="ECO:0000256" key="1">
    <source>
        <dbReference type="ARBA" id="ARBA00004123"/>
    </source>
</evidence>
<evidence type="ECO:0000256" key="2">
    <source>
        <dbReference type="ARBA" id="ARBA00023015"/>
    </source>
</evidence>
<evidence type="ECO:0000256" key="3">
    <source>
        <dbReference type="ARBA" id="ARBA00023125"/>
    </source>
</evidence>
<sequence length="101" mass="11073">MSNSSFSNQNQALGRKVEKMSTQLGAEVAVITYRRDGECYEHASPSVSAVLDRFYDPAPKPIIAIHKQLALLNVDKLTLAEINDLEARLMGVATDIQARLG</sequence>
<evidence type="ECO:0000313" key="7">
    <source>
        <dbReference type="EMBL" id="CDY32107.1"/>
    </source>
</evidence>
<evidence type="ECO:0000259" key="6">
    <source>
        <dbReference type="PROSITE" id="PS50066"/>
    </source>
</evidence>
<dbReference type="Proteomes" id="UP000028999">
    <property type="component" value="Unassembled WGS sequence"/>
</dbReference>
<keyword evidence="3" id="KW-0238">DNA-binding</keyword>
<evidence type="ECO:0000256" key="4">
    <source>
        <dbReference type="ARBA" id="ARBA00023163"/>
    </source>
</evidence>
<proteinExistence type="predicted"/>
<protein>
    <submittedName>
        <fullName evidence="7">BnaC04g44590D protein</fullName>
    </submittedName>
</protein>
<dbReference type="GO" id="GO:0000978">
    <property type="term" value="F:RNA polymerase II cis-regulatory region sequence-specific DNA binding"/>
    <property type="evidence" value="ECO:0000318"/>
    <property type="project" value="GO_Central"/>
</dbReference>
<dbReference type="Gene3D" id="3.40.1810.10">
    <property type="entry name" value="Transcription factor, MADS-box"/>
    <property type="match status" value="1"/>
</dbReference>
<dbReference type="Gramene" id="CDY32107">
    <property type="protein sequence ID" value="CDY32107"/>
    <property type="gene ID" value="GSBRNA2T00051463001"/>
</dbReference>
<dbReference type="InterPro" id="IPR036879">
    <property type="entry name" value="TF_MADSbox_sf"/>
</dbReference>
<gene>
    <name evidence="7" type="primary">BnaC04g44590D</name>
    <name evidence="7" type="ORF">GSBRNA2T00051463001</name>
</gene>
<accession>A0A078H3Q1</accession>
<keyword evidence="5" id="KW-0539">Nucleus</keyword>
<organism evidence="7 8">
    <name type="scientific">Brassica napus</name>
    <name type="common">Rape</name>
    <dbReference type="NCBI Taxonomy" id="3708"/>
    <lineage>
        <taxon>Eukaryota</taxon>
        <taxon>Viridiplantae</taxon>
        <taxon>Streptophyta</taxon>
        <taxon>Embryophyta</taxon>
        <taxon>Tracheophyta</taxon>
        <taxon>Spermatophyta</taxon>
        <taxon>Magnoliopsida</taxon>
        <taxon>eudicotyledons</taxon>
        <taxon>Gunneridae</taxon>
        <taxon>Pentapetalae</taxon>
        <taxon>rosids</taxon>
        <taxon>malvids</taxon>
        <taxon>Brassicales</taxon>
        <taxon>Brassicaceae</taxon>
        <taxon>Brassiceae</taxon>
        <taxon>Brassica</taxon>
    </lineage>
</organism>
<keyword evidence="2" id="KW-0805">Transcription regulation</keyword>
<feature type="domain" description="MADS-box" evidence="6">
    <location>
        <begin position="1"/>
        <end position="46"/>
    </location>
</feature>
<dbReference type="InterPro" id="IPR002100">
    <property type="entry name" value="TF_MADSbox"/>
</dbReference>
<keyword evidence="8" id="KW-1185">Reference proteome</keyword>
<reference evidence="7 8" key="1">
    <citation type="journal article" date="2014" name="Science">
        <title>Plant genetics. Early allopolyploid evolution in the post-Neolithic Brassica napus oilseed genome.</title>
        <authorList>
            <person name="Chalhoub B."/>
            <person name="Denoeud F."/>
            <person name="Liu S."/>
            <person name="Parkin I.A."/>
            <person name="Tang H."/>
            <person name="Wang X."/>
            <person name="Chiquet J."/>
            <person name="Belcram H."/>
            <person name="Tong C."/>
            <person name="Samans B."/>
            <person name="Correa M."/>
            <person name="Da Silva C."/>
            <person name="Just J."/>
            <person name="Falentin C."/>
            <person name="Koh C.S."/>
            <person name="Le Clainche I."/>
            <person name="Bernard M."/>
            <person name="Bento P."/>
            <person name="Noel B."/>
            <person name="Labadie K."/>
            <person name="Alberti A."/>
            <person name="Charles M."/>
            <person name="Arnaud D."/>
            <person name="Guo H."/>
            <person name="Daviaud C."/>
            <person name="Alamery S."/>
            <person name="Jabbari K."/>
            <person name="Zhao M."/>
            <person name="Edger P.P."/>
            <person name="Chelaifa H."/>
            <person name="Tack D."/>
            <person name="Lassalle G."/>
            <person name="Mestiri I."/>
            <person name="Schnel N."/>
            <person name="Le Paslier M.C."/>
            <person name="Fan G."/>
            <person name="Renault V."/>
            <person name="Bayer P.E."/>
            <person name="Golicz A.A."/>
            <person name="Manoli S."/>
            <person name="Lee T.H."/>
            <person name="Thi V.H."/>
            <person name="Chalabi S."/>
            <person name="Hu Q."/>
            <person name="Fan C."/>
            <person name="Tollenaere R."/>
            <person name="Lu Y."/>
            <person name="Battail C."/>
            <person name="Shen J."/>
            <person name="Sidebottom C.H."/>
            <person name="Wang X."/>
            <person name="Canaguier A."/>
            <person name="Chauveau A."/>
            <person name="Berard A."/>
            <person name="Deniot G."/>
            <person name="Guan M."/>
            <person name="Liu Z."/>
            <person name="Sun F."/>
            <person name="Lim Y.P."/>
            <person name="Lyons E."/>
            <person name="Town C.D."/>
            <person name="Bancroft I."/>
            <person name="Wang X."/>
            <person name="Meng J."/>
            <person name="Ma J."/>
            <person name="Pires J.C."/>
            <person name="King G.J."/>
            <person name="Brunel D."/>
            <person name="Delourme R."/>
            <person name="Renard M."/>
            <person name="Aury J.M."/>
            <person name="Adams K.L."/>
            <person name="Batley J."/>
            <person name="Snowdon R.J."/>
            <person name="Tost J."/>
            <person name="Edwards D."/>
            <person name="Zhou Y."/>
            <person name="Hua W."/>
            <person name="Sharpe A.G."/>
            <person name="Paterson A.H."/>
            <person name="Guan C."/>
            <person name="Wincker P."/>
        </authorList>
    </citation>
    <scope>NUCLEOTIDE SEQUENCE [LARGE SCALE GENOMIC DNA]</scope>
    <source>
        <strain evidence="8">cv. Darmor-bzh</strain>
    </source>
</reference>
<name>A0A078H3Q1_BRANA</name>
<dbReference type="AlphaFoldDB" id="A0A078H3Q1"/>
<evidence type="ECO:0000256" key="5">
    <source>
        <dbReference type="ARBA" id="ARBA00023242"/>
    </source>
</evidence>
<evidence type="ECO:0000313" key="8">
    <source>
        <dbReference type="Proteomes" id="UP000028999"/>
    </source>
</evidence>
<dbReference type="SMR" id="A0A078H3Q1"/>
<dbReference type="GO" id="GO:0006357">
    <property type="term" value="P:regulation of transcription by RNA polymerase II"/>
    <property type="evidence" value="ECO:0000318"/>
    <property type="project" value="GO_Central"/>
</dbReference>